<dbReference type="SUPFAM" id="SSF81301">
    <property type="entry name" value="Nucleotidyltransferase"/>
    <property type="match status" value="1"/>
</dbReference>
<dbReference type="InterPro" id="IPR043519">
    <property type="entry name" value="NT_sf"/>
</dbReference>
<gene>
    <name evidence="4" type="ORF">TM35_000062150</name>
</gene>
<organism evidence="4 5">
    <name type="scientific">Trypanosoma theileri</name>
    <dbReference type="NCBI Taxonomy" id="67003"/>
    <lineage>
        <taxon>Eukaryota</taxon>
        <taxon>Discoba</taxon>
        <taxon>Euglenozoa</taxon>
        <taxon>Kinetoplastea</taxon>
        <taxon>Metakinetoplastina</taxon>
        <taxon>Trypanosomatida</taxon>
        <taxon>Trypanosomatidae</taxon>
        <taxon>Trypanosoma</taxon>
    </lineage>
</organism>
<dbReference type="Gene3D" id="3.30.210.10">
    <property type="entry name" value="DNA polymerase, thumb domain"/>
    <property type="match status" value="1"/>
</dbReference>
<dbReference type="InterPro" id="IPR037160">
    <property type="entry name" value="DNA_Pol_thumb_sf"/>
</dbReference>
<dbReference type="AlphaFoldDB" id="A0A1X0P438"/>
<evidence type="ECO:0000259" key="3">
    <source>
        <dbReference type="Pfam" id="PF14791"/>
    </source>
</evidence>
<feature type="domain" description="DNA polymerase beta thumb" evidence="3">
    <location>
        <begin position="245"/>
        <end position="305"/>
    </location>
</feature>
<evidence type="ECO:0000313" key="5">
    <source>
        <dbReference type="Proteomes" id="UP000192257"/>
    </source>
</evidence>
<accession>A0A1X0P438</accession>
<dbReference type="GeneID" id="39983032"/>
<dbReference type="Proteomes" id="UP000192257">
    <property type="component" value="Unassembled WGS sequence"/>
</dbReference>
<evidence type="ECO:0000256" key="2">
    <source>
        <dbReference type="ARBA" id="ARBA00022695"/>
    </source>
</evidence>
<evidence type="ECO:0000256" key="1">
    <source>
        <dbReference type="ARBA" id="ARBA00022679"/>
    </source>
</evidence>
<evidence type="ECO:0000313" key="4">
    <source>
        <dbReference type="EMBL" id="ORC91210.1"/>
    </source>
</evidence>
<dbReference type="OrthoDB" id="205514at2759"/>
<keyword evidence="1" id="KW-0808">Transferase</keyword>
<dbReference type="VEuPathDB" id="TriTrypDB:TM35_000062150"/>
<keyword evidence="2" id="KW-0548">Nucleotidyltransferase</keyword>
<comment type="caution">
    <text evidence="4">The sequence shown here is derived from an EMBL/GenBank/DDBJ whole genome shotgun (WGS) entry which is preliminary data.</text>
</comment>
<dbReference type="Pfam" id="PF14791">
    <property type="entry name" value="DNA_pol_B_thumb"/>
    <property type="match status" value="1"/>
</dbReference>
<dbReference type="InterPro" id="IPR029398">
    <property type="entry name" value="PolB_thumb"/>
</dbReference>
<dbReference type="GO" id="GO:0016779">
    <property type="term" value="F:nucleotidyltransferase activity"/>
    <property type="evidence" value="ECO:0007669"/>
    <property type="project" value="UniProtKB-KW"/>
</dbReference>
<dbReference type="RefSeq" id="XP_028885276.1">
    <property type="nucleotide sequence ID" value="XM_029023252.1"/>
</dbReference>
<keyword evidence="5" id="KW-1185">Reference proteome</keyword>
<dbReference type="EMBL" id="NBCO01000006">
    <property type="protein sequence ID" value="ORC91210.1"/>
    <property type="molecule type" value="Genomic_DNA"/>
</dbReference>
<name>A0A1X0P438_9TRYP</name>
<reference evidence="4 5" key="1">
    <citation type="submission" date="2017-03" db="EMBL/GenBank/DDBJ databases">
        <title>An alternative strategy for trypanosome survival in the mammalian bloodstream revealed through genome and transcriptome analysis of the ubiquitous bovine parasite Trypanosoma (Megatrypanum) theileri.</title>
        <authorList>
            <person name="Kelly S."/>
            <person name="Ivens A."/>
            <person name="Mott A."/>
            <person name="O'Neill E."/>
            <person name="Emms D."/>
            <person name="Macleod O."/>
            <person name="Voorheis P."/>
            <person name="Matthews J."/>
            <person name="Matthews K."/>
            <person name="Carrington M."/>
        </authorList>
    </citation>
    <scope>NUCLEOTIDE SEQUENCE [LARGE SCALE GENOMIC DNA]</scope>
    <source>
        <strain evidence="4">Edinburgh</strain>
    </source>
</reference>
<protein>
    <recommendedName>
        <fullName evidence="3">DNA polymerase beta thumb domain-containing protein</fullName>
    </recommendedName>
</protein>
<sequence>MVQELLLHTALGGQYFTFGERQRYLKLAEHIAKLPTACGPALVAGLLPRRGPLSTPWRHAASHRIAYERACQQMRQEKQQQEQRPKEKELELINKNNRVEVYYDDARTHENRLGDLLSSHDFEVALIGKLRCGSPVAPRAHFLLTNNLYKDLSLTSHEKNEKSFEEPNARVLFARAMKGLEACGYLNAVARKRLREYGMKTTRYVCIARQPSFAPDPLTSHNNRGMQELLLSWSPPWCFHVRKLFLTGPDLFVAHLMLLAYEKGYELLQDGMYKQSEGIRELISLKSEEDIFATLQLPYVHPFHRYAYCRLHNLM</sequence>
<proteinExistence type="predicted"/>